<gene>
    <name evidence="3" type="ORF">F7725_009247</name>
</gene>
<comment type="caution">
    <text evidence="3">The sequence shown here is derived from an EMBL/GenBank/DDBJ whole genome shotgun (WGS) entry which is preliminary data.</text>
</comment>
<evidence type="ECO:0000256" key="2">
    <source>
        <dbReference type="SAM" id="Phobius"/>
    </source>
</evidence>
<proteinExistence type="predicted"/>
<reference evidence="3 4" key="1">
    <citation type="submission" date="2020-03" db="EMBL/GenBank/DDBJ databases">
        <title>Dissostichus mawsoni Genome sequencing and assembly.</title>
        <authorList>
            <person name="Park H."/>
        </authorList>
    </citation>
    <scope>NUCLEOTIDE SEQUENCE [LARGE SCALE GENOMIC DNA]</scope>
    <source>
        <strain evidence="3">DM0001</strain>
        <tissue evidence="3">Muscle</tissue>
    </source>
</reference>
<dbReference type="EMBL" id="JAAKFY010000005">
    <property type="protein sequence ID" value="KAF3857388.1"/>
    <property type="molecule type" value="Genomic_DNA"/>
</dbReference>
<evidence type="ECO:0000256" key="1">
    <source>
        <dbReference type="SAM" id="MobiDB-lite"/>
    </source>
</evidence>
<keyword evidence="2" id="KW-0812">Transmembrane</keyword>
<sequence length="274" mass="29877">MDYYRRIPVQRPVVVLCSFQVGVSATEYETEQKNAEHILWERNQVESWFLLSPVHYRPHTNNVQWNHGTVSPVASVRVALRDEGSHTGSSCFPSTLQAVPVMLTLAPRATCLSCRKKITCDAVHACPYKGVTGTVAVASVPSVTGSALALEGLALLGEALGRGVAVMAPRVAGVHLCLAVRTKPPLQLQSELNGVWDSPPTGLILLVMAYLRILSSLTYITNTLSMVICSVSGTVARLWWRQSRWKEKDSEPFSAETTENSLTEVEVATGESES</sequence>
<protein>
    <submittedName>
        <fullName evidence="3">Uncharacterized protein</fullName>
    </submittedName>
</protein>
<accession>A0A7J5ZAL4</accession>
<evidence type="ECO:0000313" key="4">
    <source>
        <dbReference type="Proteomes" id="UP000518266"/>
    </source>
</evidence>
<keyword evidence="2" id="KW-0472">Membrane</keyword>
<organism evidence="3 4">
    <name type="scientific">Dissostichus mawsoni</name>
    <name type="common">Antarctic cod</name>
    <dbReference type="NCBI Taxonomy" id="36200"/>
    <lineage>
        <taxon>Eukaryota</taxon>
        <taxon>Metazoa</taxon>
        <taxon>Chordata</taxon>
        <taxon>Craniata</taxon>
        <taxon>Vertebrata</taxon>
        <taxon>Euteleostomi</taxon>
        <taxon>Actinopterygii</taxon>
        <taxon>Neopterygii</taxon>
        <taxon>Teleostei</taxon>
        <taxon>Neoteleostei</taxon>
        <taxon>Acanthomorphata</taxon>
        <taxon>Eupercaria</taxon>
        <taxon>Perciformes</taxon>
        <taxon>Notothenioidei</taxon>
        <taxon>Nototheniidae</taxon>
        <taxon>Dissostichus</taxon>
    </lineage>
</organism>
<evidence type="ECO:0000313" key="3">
    <source>
        <dbReference type="EMBL" id="KAF3857388.1"/>
    </source>
</evidence>
<dbReference type="AlphaFoldDB" id="A0A7J5ZAL4"/>
<feature type="transmembrane region" description="Helical" evidence="2">
    <location>
        <begin position="219"/>
        <end position="240"/>
    </location>
</feature>
<dbReference type="Proteomes" id="UP000518266">
    <property type="component" value="Unassembled WGS sequence"/>
</dbReference>
<name>A0A7J5ZAL4_DISMA</name>
<feature type="region of interest" description="Disordered" evidence="1">
    <location>
        <begin position="247"/>
        <end position="274"/>
    </location>
</feature>
<keyword evidence="4" id="KW-1185">Reference proteome</keyword>
<keyword evidence="2" id="KW-1133">Transmembrane helix</keyword>